<feature type="region of interest" description="Disordered" evidence="1">
    <location>
        <begin position="1"/>
        <end position="20"/>
    </location>
</feature>
<evidence type="ECO:0008006" key="4">
    <source>
        <dbReference type="Google" id="ProtNLM"/>
    </source>
</evidence>
<evidence type="ECO:0000313" key="3">
    <source>
        <dbReference type="Proteomes" id="UP000198211"/>
    </source>
</evidence>
<protein>
    <recommendedName>
        <fullName evidence="4">BZIP domain-containing protein</fullName>
    </recommendedName>
</protein>
<comment type="caution">
    <text evidence="2">The sequence shown here is derived from an EMBL/GenBank/DDBJ whole genome shotgun (WGS) entry which is preliminary data.</text>
</comment>
<keyword evidence="3" id="KW-1185">Reference proteome</keyword>
<name>A0A225X0A7_9STRA</name>
<reference evidence="3" key="1">
    <citation type="submission" date="2017-03" db="EMBL/GenBank/DDBJ databases">
        <title>Phytopthora megakarya and P. palmivora, two closely related causual agents of cacao black pod achieved similar genome size and gene model numbers by different mechanisms.</title>
        <authorList>
            <person name="Ali S."/>
            <person name="Shao J."/>
            <person name="Larry D.J."/>
            <person name="Kronmiller B."/>
            <person name="Shen D."/>
            <person name="Strem M.D."/>
            <person name="Melnick R.L."/>
            <person name="Guiltinan M.J."/>
            <person name="Tyler B.M."/>
            <person name="Meinhardt L.W."/>
            <person name="Bailey B.A."/>
        </authorList>
    </citation>
    <scope>NUCLEOTIDE SEQUENCE [LARGE SCALE GENOMIC DNA]</scope>
    <source>
        <strain evidence="3">zdho120</strain>
    </source>
</reference>
<evidence type="ECO:0000256" key="1">
    <source>
        <dbReference type="SAM" id="MobiDB-lite"/>
    </source>
</evidence>
<gene>
    <name evidence="2" type="ORF">PHMEG_0002503</name>
</gene>
<sequence length="296" mass="33697">MHHFSTPELSTYPPKANVSTRSNVRLSTIEANKRDAAALRRRRERNRLHQARYKRNQDAHMAAMEDNIRQLHGEIRKLQLQRQLLLLSPSKMNSWSVVAEYFRLFRFGVNPTASETRLHASVENVYPIDRQVQRNFLLATMMPDVTDGIVVGVDAIMMNWEYVTQRLPGLQIEVTCLENGPKGSIVATTQHTLTFSKMMLHHIFPHLSRAEKKSSDIADKLLGHQILIRSTVHFEWDSENCRVSSFETKADMVTPVLRLVGNLDDVSHIFSKACLTPEFGFVRGADTGFVGTDPAM</sequence>
<dbReference type="Proteomes" id="UP000198211">
    <property type="component" value="Unassembled WGS sequence"/>
</dbReference>
<dbReference type="EMBL" id="NBNE01000113">
    <property type="protein sequence ID" value="OWZ22737.1"/>
    <property type="molecule type" value="Genomic_DNA"/>
</dbReference>
<proteinExistence type="predicted"/>
<organism evidence="2 3">
    <name type="scientific">Phytophthora megakarya</name>
    <dbReference type="NCBI Taxonomy" id="4795"/>
    <lineage>
        <taxon>Eukaryota</taxon>
        <taxon>Sar</taxon>
        <taxon>Stramenopiles</taxon>
        <taxon>Oomycota</taxon>
        <taxon>Peronosporomycetes</taxon>
        <taxon>Peronosporales</taxon>
        <taxon>Peronosporaceae</taxon>
        <taxon>Phytophthora</taxon>
    </lineage>
</organism>
<accession>A0A225X0A7</accession>
<evidence type="ECO:0000313" key="2">
    <source>
        <dbReference type="EMBL" id="OWZ22737.1"/>
    </source>
</evidence>
<dbReference type="AlphaFoldDB" id="A0A225X0A7"/>